<feature type="coiled-coil region" evidence="1">
    <location>
        <begin position="202"/>
        <end position="229"/>
    </location>
</feature>
<dbReference type="PANTHER" id="PTHR33223:SF11">
    <property type="entry name" value="ELEMENT PROTEIN, PUTATIVE-RELATED"/>
    <property type="match status" value="1"/>
</dbReference>
<feature type="domain" description="Retrotransposon gag" evidence="2">
    <location>
        <begin position="53"/>
        <end position="146"/>
    </location>
</feature>
<evidence type="ECO:0000259" key="2">
    <source>
        <dbReference type="Pfam" id="PF03732"/>
    </source>
</evidence>
<evidence type="ECO:0000256" key="1">
    <source>
        <dbReference type="SAM" id="Coils"/>
    </source>
</evidence>
<evidence type="ECO:0000313" key="3">
    <source>
        <dbReference type="EMBL" id="GJT50731.1"/>
    </source>
</evidence>
<organism evidence="3 4">
    <name type="scientific">Tanacetum coccineum</name>
    <dbReference type="NCBI Taxonomy" id="301880"/>
    <lineage>
        <taxon>Eukaryota</taxon>
        <taxon>Viridiplantae</taxon>
        <taxon>Streptophyta</taxon>
        <taxon>Embryophyta</taxon>
        <taxon>Tracheophyta</taxon>
        <taxon>Spermatophyta</taxon>
        <taxon>Magnoliopsida</taxon>
        <taxon>eudicotyledons</taxon>
        <taxon>Gunneridae</taxon>
        <taxon>Pentapetalae</taxon>
        <taxon>asterids</taxon>
        <taxon>campanulids</taxon>
        <taxon>Asterales</taxon>
        <taxon>Asteraceae</taxon>
        <taxon>Asteroideae</taxon>
        <taxon>Anthemideae</taxon>
        <taxon>Anthemidinae</taxon>
        <taxon>Tanacetum</taxon>
    </lineage>
</organism>
<sequence length="272" mass="31383">MADDQPMWGTNRAVASNPGAAIVMVNLGDNFTVEGHHLSMIKDRQLDDFIKLKLFPSYLAKDTKVWYNKLSPGVIATWEQIREVFVSRFFPPAMFDRLMGEICGFTHTLNESIVEAWFRRKDLLCSCHGHGLANGSIIQIFYHGLDNATQAILDARGIFLYKTPNESYKLLEDRVLLKLEGSKDAKNRPQKKTVSFTEGSENSKLMEKMEALTTKIDSQLNKLKGEMKEIQRYTRCGGPHPSFECDNGRSRRRSILRLWRIPWRRKSRKLLW</sequence>
<keyword evidence="3" id="KW-0548">Nucleotidyltransferase</keyword>
<dbReference type="GO" id="GO:0003964">
    <property type="term" value="F:RNA-directed DNA polymerase activity"/>
    <property type="evidence" value="ECO:0007669"/>
    <property type="project" value="UniProtKB-KW"/>
</dbReference>
<dbReference type="Proteomes" id="UP001151760">
    <property type="component" value="Unassembled WGS sequence"/>
</dbReference>
<dbReference type="Pfam" id="PF03732">
    <property type="entry name" value="Retrotrans_gag"/>
    <property type="match status" value="1"/>
</dbReference>
<proteinExistence type="predicted"/>
<evidence type="ECO:0000313" key="4">
    <source>
        <dbReference type="Proteomes" id="UP001151760"/>
    </source>
</evidence>
<comment type="caution">
    <text evidence="3">The sequence shown here is derived from an EMBL/GenBank/DDBJ whole genome shotgun (WGS) entry which is preliminary data.</text>
</comment>
<keyword evidence="3" id="KW-0808">Transferase</keyword>
<keyword evidence="3" id="KW-0695">RNA-directed DNA polymerase</keyword>
<protein>
    <submittedName>
        <fullName evidence="3">Reverse transcriptase domain-containing protein</fullName>
    </submittedName>
</protein>
<keyword evidence="4" id="KW-1185">Reference proteome</keyword>
<dbReference type="EMBL" id="BQNB010016346">
    <property type="protein sequence ID" value="GJT50731.1"/>
    <property type="molecule type" value="Genomic_DNA"/>
</dbReference>
<accession>A0ABQ5EIJ8</accession>
<dbReference type="InterPro" id="IPR005162">
    <property type="entry name" value="Retrotrans_gag_dom"/>
</dbReference>
<dbReference type="PANTHER" id="PTHR33223">
    <property type="entry name" value="CCHC-TYPE DOMAIN-CONTAINING PROTEIN"/>
    <property type="match status" value="1"/>
</dbReference>
<reference evidence="3" key="1">
    <citation type="journal article" date="2022" name="Int. J. Mol. Sci.">
        <title>Draft Genome of Tanacetum Coccineum: Genomic Comparison of Closely Related Tanacetum-Family Plants.</title>
        <authorList>
            <person name="Yamashiro T."/>
            <person name="Shiraishi A."/>
            <person name="Nakayama K."/>
            <person name="Satake H."/>
        </authorList>
    </citation>
    <scope>NUCLEOTIDE SEQUENCE</scope>
</reference>
<reference evidence="3" key="2">
    <citation type="submission" date="2022-01" db="EMBL/GenBank/DDBJ databases">
        <authorList>
            <person name="Yamashiro T."/>
            <person name="Shiraishi A."/>
            <person name="Satake H."/>
            <person name="Nakayama K."/>
        </authorList>
    </citation>
    <scope>NUCLEOTIDE SEQUENCE</scope>
</reference>
<name>A0ABQ5EIJ8_9ASTR</name>
<gene>
    <name evidence="3" type="ORF">Tco_0976888</name>
</gene>
<keyword evidence="1" id="KW-0175">Coiled coil</keyword>